<dbReference type="InterPro" id="IPR039417">
    <property type="entry name" value="Peptidase_C1A_papain-like"/>
</dbReference>
<dbReference type="InterPro" id="IPR013128">
    <property type="entry name" value="Peptidase_C1A"/>
</dbReference>
<dbReference type="EMBL" id="JNBR01001823">
    <property type="protein sequence ID" value="OQR85086.1"/>
    <property type="molecule type" value="Genomic_DNA"/>
</dbReference>
<dbReference type="SMART" id="SM00458">
    <property type="entry name" value="RICIN"/>
    <property type="match status" value="2"/>
</dbReference>
<dbReference type="PRINTS" id="PR00705">
    <property type="entry name" value="PAPAIN"/>
</dbReference>
<dbReference type="Proteomes" id="UP000243579">
    <property type="component" value="Unassembled WGS sequence"/>
</dbReference>
<dbReference type="CDD" id="cd02248">
    <property type="entry name" value="Peptidase_C1A"/>
    <property type="match status" value="1"/>
</dbReference>
<dbReference type="Pfam" id="PF00112">
    <property type="entry name" value="Peptidase_C1"/>
    <property type="match status" value="1"/>
</dbReference>
<dbReference type="SUPFAM" id="SSF50370">
    <property type="entry name" value="Ricin B-like lectins"/>
    <property type="match status" value="2"/>
</dbReference>
<protein>
    <submittedName>
        <fullName evidence="7">Cysteine protease family C01A</fullName>
    </submittedName>
    <submittedName>
        <fullName evidence="6">Secreted protein</fullName>
    </submittedName>
</protein>
<evidence type="ECO:0000259" key="5">
    <source>
        <dbReference type="SMART" id="SM00645"/>
    </source>
</evidence>
<dbReference type="Gene3D" id="3.90.70.10">
    <property type="entry name" value="Cysteine proteinases"/>
    <property type="match status" value="1"/>
</dbReference>
<feature type="domain" description="Ricin B lectin" evidence="4">
    <location>
        <begin position="332"/>
        <end position="452"/>
    </location>
</feature>
<keyword evidence="3" id="KW-0732">Signal</keyword>
<dbReference type="GO" id="GO:0006508">
    <property type="term" value="P:proteolysis"/>
    <property type="evidence" value="ECO:0007669"/>
    <property type="project" value="UniProtKB-KW"/>
</dbReference>
<evidence type="ECO:0000313" key="8">
    <source>
        <dbReference type="Proteomes" id="UP000243579"/>
    </source>
</evidence>
<keyword evidence="2" id="KW-0865">Zymogen</keyword>
<dbReference type="InterPro" id="IPR000772">
    <property type="entry name" value="Ricin_B_lectin"/>
</dbReference>
<dbReference type="PROSITE" id="PS50231">
    <property type="entry name" value="RICIN_B_LECTIN"/>
    <property type="match status" value="1"/>
</dbReference>
<dbReference type="SMART" id="SM00645">
    <property type="entry name" value="Pept_C1"/>
    <property type="match status" value="1"/>
</dbReference>
<feature type="domain" description="Peptidase C1A papain C-terminal" evidence="5">
    <location>
        <begin position="115"/>
        <end position="327"/>
    </location>
</feature>
<dbReference type="Gene3D" id="2.80.10.50">
    <property type="match status" value="2"/>
</dbReference>
<name>A0A0A7CP75_ACHHY</name>
<accession>A0A0A7CP75</accession>
<dbReference type="InterPro" id="IPR038765">
    <property type="entry name" value="Papain-like_cys_pep_sf"/>
</dbReference>
<evidence type="ECO:0000313" key="7">
    <source>
        <dbReference type="EMBL" id="OQR85086.1"/>
    </source>
</evidence>
<dbReference type="OrthoDB" id="10253408at2759"/>
<feature type="domain" description="Ricin B lectin" evidence="4">
    <location>
        <begin position="454"/>
        <end position="575"/>
    </location>
</feature>
<sequence length="576" mass="62305">MVRYLLTAVLAAAPVFADIRAELQVWIRSEAGQYAVAHGLYKPSFESTGLQNDLEVFAAAKATVERLNREHPLAHFSVETPFALLTNAQFAAWVGPEVNSTRPSPTELAAPASLSENAVDWTQSGCVGPVKAQGGCGSCFAFAAVAAAESAYCLANGRRLTTFSEQQVTSCGPGYGCGGGSAFDSLKWAAAQGLCTDAAYPYTNGNTATTQQCQRTCSQQKLGFTDVVSVSGEGAIEAALNEKPVTIRLHGGSEVFQYYKGGIISSGCPVEPNHAVLAVGYGSAEAPFFKLKNSWGSWWGEGGYVRLRRGVGGLGTCGMARMATYPVATSLEPSFNLMTRNNLMIAEHYSNLFANPKSGLPNENWQSHGFQIIVNSNGECLDAFSNGAGGYTVHTFKCDKGNGNQKWIIDSLKHRIQHATHDNLCLDVDPAQNNKVQVWTCFDDAPNQWIVRSEEKIGIISMQGRLMTTTGDAVSFASAMWQDSFYWTINNVDHTMRANNGKCIDAFEPKNGGTVHLWDCDGGNANQKWIYDASTHQFRHATHTGFCLDMGSATGERAHLWTCDASNSLQQFYYVG</sequence>
<gene>
    <name evidence="7" type="ORF">ACHHYP_12297</name>
</gene>
<evidence type="ECO:0000259" key="4">
    <source>
        <dbReference type="SMART" id="SM00458"/>
    </source>
</evidence>
<evidence type="ECO:0000313" key="6">
    <source>
        <dbReference type="EMBL" id="AIG56318.1"/>
    </source>
</evidence>
<dbReference type="InterPro" id="IPR035992">
    <property type="entry name" value="Ricin_B-like_lectins"/>
</dbReference>
<dbReference type="GO" id="GO:0008234">
    <property type="term" value="F:cysteine-type peptidase activity"/>
    <property type="evidence" value="ECO:0007669"/>
    <property type="project" value="InterPro"/>
</dbReference>
<dbReference type="EMBL" id="KM038857">
    <property type="protein sequence ID" value="AIG56318.1"/>
    <property type="molecule type" value="Genomic_DNA"/>
</dbReference>
<keyword evidence="8" id="KW-1185">Reference proteome</keyword>
<evidence type="ECO:0000256" key="1">
    <source>
        <dbReference type="ARBA" id="ARBA00008455"/>
    </source>
</evidence>
<feature type="chain" id="PRO_5005391463" evidence="3">
    <location>
        <begin position="18"/>
        <end position="576"/>
    </location>
</feature>
<feature type="signal peptide" evidence="3">
    <location>
        <begin position="1"/>
        <end position="17"/>
    </location>
</feature>
<dbReference type="SUPFAM" id="SSF54001">
    <property type="entry name" value="Cysteine proteinases"/>
    <property type="match status" value="1"/>
</dbReference>
<evidence type="ECO:0000256" key="3">
    <source>
        <dbReference type="SAM" id="SignalP"/>
    </source>
</evidence>
<dbReference type="STRING" id="1202772.A0A0A7CP75"/>
<proteinExistence type="inferred from homology"/>
<dbReference type="AlphaFoldDB" id="A0A0A7CP75"/>
<keyword evidence="7" id="KW-0645">Protease</keyword>
<evidence type="ECO:0000256" key="2">
    <source>
        <dbReference type="ARBA" id="ARBA00023145"/>
    </source>
</evidence>
<dbReference type="Pfam" id="PF00652">
    <property type="entry name" value="Ricin_B_lectin"/>
    <property type="match status" value="2"/>
</dbReference>
<keyword evidence="7" id="KW-0378">Hydrolase</keyword>
<dbReference type="InterPro" id="IPR000668">
    <property type="entry name" value="Peptidase_C1A_C"/>
</dbReference>
<organism evidence="6">
    <name type="scientific">Achlya hypogyna</name>
    <name type="common">Oomycete</name>
    <name type="synonym">Protoachlya hypogyna</name>
    <dbReference type="NCBI Taxonomy" id="1202772"/>
    <lineage>
        <taxon>Eukaryota</taxon>
        <taxon>Sar</taxon>
        <taxon>Stramenopiles</taxon>
        <taxon>Oomycota</taxon>
        <taxon>Saprolegniomycetes</taxon>
        <taxon>Saprolegniales</taxon>
        <taxon>Achlyaceae</taxon>
        <taxon>Achlya</taxon>
    </lineage>
</organism>
<dbReference type="PANTHER" id="PTHR12411">
    <property type="entry name" value="CYSTEINE PROTEASE FAMILY C1-RELATED"/>
    <property type="match status" value="1"/>
</dbReference>
<reference evidence="6 8" key="1">
    <citation type="journal article" date="2014" name="Genome Biol. Evol.">
        <title>The secreted proteins of Achlya hypogyna and Thraustotheca clavata identify the ancestral oomycete secretome and reveal gene acquisitions by horizontal gene transfer.</title>
        <authorList>
            <person name="Misner I."/>
            <person name="Blouin N."/>
            <person name="Leonard G."/>
            <person name="Richards T.A."/>
            <person name="Lane C.E."/>
        </authorList>
    </citation>
    <scope>NUCLEOTIDE SEQUENCE</scope>
    <source>
        <strain evidence="6 8">ATCC 48635</strain>
    </source>
</reference>
<comment type="similarity">
    <text evidence="1">Belongs to the peptidase C1 family.</text>
</comment>
<dbReference type="CDD" id="cd00161">
    <property type="entry name" value="beta-trefoil_Ricin-like"/>
    <property type="match status" value="2"/>
</dbReference>